<evidence type="ECO:0000313" key="1">
    <source>
        <dbReference type="EMBL" id="GAA4429355.1"/>
    </source>
</evidence>
<dbReference type="RefSeq" id="WP_345217231.1">
    <property type="nucleotide sequence ID" value="NZ_BAABGN010000012.1"/>
</dbReference>
<gene>
    <name evidence="1" type="ORF">GCM10023169_31640</name>
</gene>
<accession>A0ABP8LGQ1</accession>
<protein>
    <submittedName>
        <fullName evidence="1">Uncharacterized protein</fullName>
    </submittedName>
</protein>
<proteinExistence type="predicted"/>
<comment type="caution">
    <text evidence="1">The sequence shown here is derived from an EMBL/GenBank/DDBJ whole genome shotgun (WGS) entry which is preliminary data.</text>
</comment>
<sequence length="207" mass="23050">MTTTRLRQEIGMQPDPDFDLELPPGWTRREVDPAVLDTMLAGVKRRFMAEHRPDLYVEVKVMLQNSFKDMDRNGVFAFFSPTEAGDGTLAIPASIHASIRRAGAGENLDDLARSLIRSHGATPLLGDPGTLRFELEKSVRLGTETIMNHAIIYLTPIPGAKRRRALQLVAGFGRTMDTPSTHPSLDAMRLLFDSCVSTLRWRQPAHS</sequence>
<name>A0ABP8LGQ1_9MICO</name>
<dbReference type="Proteomes" id="UP001500622">
    <property type="component" value="Unassembled WGS sequence"/>
</dbReference>
<keyword evidence="2" id="KW-1185">Reference proteome</keyword>
<reference evidence="2" key="1">
    <citation type="journal article" date="2019" name="Int. J. Syst. Evol. Microbiol.">
        <title>The Global Catalogue of Microorganisms (GCM) 10K type strain sequencing project: providing services to taxonomists for standard genome sequencing and annotation.</title>
        <authorList>
            <consortium name="The Broad Institute Genomics Platform"/>
            <consortium name="The Broad Institute Genome Sequencing Center for Infectious Disease"/>
            <person name="Wu L."/>
            <person name="Ma J."/>
        </authorList>
    </citation>
    <scope>NUCLEOTIDE SEQUENCE [LARGE SCALE GENOMIC DNA]</scope>
    <source>
        <strain evidence="2">JCM 17810</strain>
    </source>
</reference>
<evidence type="ECO:0000313" key="2">
    <source>
        <dbReference type="Proteomes" id="UP001500622"/>
    </source>
</evidence>
<dbReference type="EMBL" id="BAABGN010000012">
    <property type="protein sequence ID" value="GAA4429355.1"/>
    <property type="molecule type" value="Genomic_DNA"/>
</dbReference>
<organism evidence="1 2">
    <name type="scientific">Georgenia halophila</name>
    <dbReference type="NCBI Taxonomy" id="620889"/>
    <lineage>
        <taxon>Bacteria</taxon>
        <taxon>Bacillati</taxon>
        <taxon>Actinomycetota</taxon>
        <taxon>Actinomycetes</taxon>
        <taxon>Micrococcales</taxon>
        <taxon>Bogoriellaceae</taxon>
        <taxon>Georgenia</taxon>
    </lineage>
</organism>